<protein>
    <submittedName>
        <fullName evidence="2">Uncharacterized protein</fullName>
    </submittedName>
</protein>
<accession>A0A077RD96</accession>
<organism evidence="2">
    <name type="scientific">Melanopsichium pennsylvanicum 4</name>
    <dbReference type="NCBI Taxonomy" id="1398559"/>
    <lineage>
        <taxon>Eukaryota</taxon>
        <taxon>Fungi</taxon>
        <taxon>Dikarya</taxon>
        <taxon>Basidiomycota</taxon>
        <taxon>Ustilaginomycotina</taxon>
        <taxon>Ustilaginomycetes</taxon>
        <taxon>Ustilaginales</taxon>
        <taxon>Ustilaginaceae</taxon>
        <taxon>Melanopsichium</taxon>
    </lineage>
</organism>
<keyword evidence="1" id="KW-0732">Signal</keyword>
<proteinExistence type="predicted"/>
<feature type="chain" id="PRO_5001723535" evidence="1">
    <location>
        <begin position="24"/>
        <end position="122"/>
    </location>
</feature>
<reference evidence="2" key="1">
    <citation type="journal article" date="2014" name="Genome Biol. Evol.">
        <title>Gene Loss Rather Than Gene Gain Is Associated with a Host Jump from Monocots to Dicots in the Smut Fungus Melanopsichium pennsylvanicum.</title>
        <authorList>
            <person name="Sharma R."/>
            <person name="Mishra B."/>
            <person name="Runge F."/>
            <person name="Thines M."/>
        </authorList>
    </citation>
    <scope>NUCLEOTIDE SEQUENCE</scope>
    <source>
        <strain evidence="2">4</strain>
    </source>
</reference>
<dbReference type="EMBL" id="HG529659">
    <property type="protein sequence ID" value="CDI55689.1"/>
    <property type="molecule type" value="Genomic_DNA"/>
</dbReference>
<evidence type="ECO:0000256" key="1">
    <source>
        <dbReference type="SAM" id="SignalP"/>
    </source>
</evidence>
<feature type="signal peptide" evidence="1">
    <location>
        <begin position="1"/>
        <end position="23"/>
    </location>
</feature>
<evidence type="ECO:0000313" key="2">
    <source>
        <dbReference type="EMBL" id="CDI55689.1"/>
    </source>
</evidence>
<name>A0A077RD96_9BASI</name>
<sequence>MKTGSIFSLLAIASAVLLGLTSATPVPAPQDQALREDGHSSVVLRLNNNRRAHCHISLSPSGTRAEIVSSKLVASGKISCKNNSDENPRVKVCDLGQQATEDEGTQTLKDACDGHNGKFQVM</sequence>
<dbReference type="AlphaFoldDB" id="A0A077RD96"/>